<dbReference type="SMART" id="SM00060">
    <property type="entry name" value="FN3"/>
    <property type="match status" value="5"/>
</dbReference>
<dbReference type="InterPro" id="IPR036116">
    <property type="entry name" value="FN3_sf"/>
</dbReference>
<dbReference type="SMART" id="SM00042">
    <property type="entry name" value="CUB"/>
    <property type="match status" value="2"/>
</dbReference>
<dbReference type="InterPro" id="IPR035914">
    <property type="entry name" value="Sperma_CUB_dom_sf"/>
</dbReference>
<proteinExistence type="predicted"/>
<dbReference type="Gene3D" id="2.60.40.10">
    <property type="entry name" value="Immunoglobulins"/>
    <property type="match status" value="5"/>
</dbReference>
<feature type="non-terminal residue" evidence="6">
    <location>
        <position position="1"/>
    </location>
</feature>
<dbReference type="PROSITE" id="PS01180">
    <property type="entry name" value="CUB"/>
    <property type="match status" value="1"/>
</dbReference>
<dbReference type="Proteomes" id="UP000318616">
    <property type="component" value="Unassembled WGS sequence"/>
</dbReference>
<evidence type="ECO:0000313" key="7">
    <source>
        <dbReference type="Proteomes" id="UP000318616"/>
    </source>
</evidence>
<dbReference type="SUPFAM" id="SSF49265">
    <property type="entry name" value="Fibronectin type III"/>
    <property type="match status" value="4"/>
</dbReference>
<name>A0A552M1F6_9CHRO</name>
<feature type="domain" description="Fibronectin type-III" evidence="5">
    <location>
        <begin position="659"/>
        <end position="750"/>
    </location>
</feature>
<accession>A0A552M1F6</accession>
<comment type="caution">
    <text evidence="6">The sequence shown here is derived from an EMBL/GenBank/DDBJ whole genome shotgun (WGS) entry which is preliminary data.</text>
</comment>
<feature type="domain" description="Fibronectin type-III" evidence="5">
    <location>
        <begin position="1110"/>
        <end position="1202"/>
    </location>
</feature>
<dbReference type="InterPro" id="IPR056600">
    <property type="entry name" value="GBD_T9SS_assoc"/>
</dbReference>
<gene>
    <name evidence="6" type="ORF">EWV88_06605</name>
</gene>
<feature type="non-terminal residue" evidence="6">
    <location>
        <position position="2311"/>
    </location>
</feature>
<evidence type="ECO:0000256" key="2">
    <source>
        <dbReference type="ARBA" id="ARBA00023157"/>
    </source>
</evidence>
<dbReference type="Pfam" id="PF23759">
    <property type="entry name" value="GBD_T9SS_assoc"/>
    <property type="match status" value="2"/>
</dbReference>
<dbReference type="InterPro" id="IPR003961">
    <property type="entry name" value="FN3_dom"/>
</dbReference>
<dbReference type="NCBIfam" id="TIGR04131">
    <property type="entry name" value="Bac_Flav_CTERM"/>
    <property type="match status" value="1"/>
</dbReference>
<dbReference type="CDD" id="cd00041">
    <property type="entry name" value="CUB"/>
    <property type="match status" value="2"/>
</dbReference>
<feature type="domain" description="CUB" evidence="4">
    <location>
        <begin position="971"/>
        <end position="1103"/>
    </location>
</feature>
<dbReference type="PROSITE" id="PS50853">
    <property type="entry name" value="FN3"/>
    <property type="match status" value="5"/>
</dbReference>
<dbReference type="Pfam" id="PF13585">
    <property type="entry name" value="CHU_C"/>
    <property type="match status" value="1"/>
</dbReference>
<dbReference type="InterPro" id="IPR000859">
    <property type="entry name" value="CUB_dom"/>
</dbReference>
<feature type="domain" description="Fibronectin type-III" evidence="5">
    <location>
        <begin position="883"/>
        <end position="976"/>
    </location>
</feature>
<organism evidence="6 7">
    <name type="scientific">Microcystis wesenbergii Mw_MB_S_20031200_S109D</name>
    <dbReference type="NCBI Taxonomy" id="2486241"/>
    <lineage>
        <taxon>Bacteria</taxon>
        <taxon>Bacillati</taxon>
        <taxon>Cyanobacteriota</taxon>
        <taxon>Cyanophyceae</taxon>
        <taxon>Oscillatoriophycideae</taxon>
        <taxon>Chroococcales</taxon>
        <taxon>Microcystaceae</taxon>
        <taxon>Microcystis</taxon>
    </lineage>
</organism>
<dbReference type="Gene3D" id="2.60.120.290">
    <property type="entry name" value="Spermadhesin, CUB domain"/>
    <property type="match status" value="3"/>
</dbReference>
<feature type="domain" description="Fibronectin type-III" evidence="5">
    <location>
        <begin position="217"/>
        <end position="302"/>
    </location>
</feature>
<feature type="signal peptide" evidence="3">
    <location>
        <begin position="1"/>
        <end position="21"/>
    </location>
</feature>
<dbReference type="Pfam" id="PF00041">
    <property type="entry name" value="fn3"/>
    <property type="match status" value="3"/>
</dbReference>
<dbReference type="InterPro" id="IPR013783">
    <property type="entry name" value="Ig-like_fold"/>
</dbReference>
<dbReference type="InterPro" id="IPR026341">
    <property type="entry name" value="T9SS_type_B"/>
</dbReference>
<evidence type="ECO:0000259" key="5">
    <source>
        <dbReference type="PROSITE" id="PS50853"/>
    </source>
</evidence>
<keyword evidence="2" id="KW-1015">Disulfide bond</keyword>
<evidence type="ECO:0000256" key="1">
    <source>
        <dbReference type="ARBA" id="ARBA00022729"/>
    </source>
</evidence>
<dbReference type="Gene3D" id="2.60.120.200">
    <property type="match status" value="1"/>
</dbReference>
<protein>
    <submittedName>
        <fullName evidence="6">T9SS type B sorting domain-containing protein</fullName>
    </submittedName>
</protein>
<evidence type="ECO:0000313" key="6">
    <source>
        <dbReference type="EMBL" id="TRV26316.1"/>
    </source>
</evidence>
<reference evidence="6 7" key="1">
    <citation type="submission" date="2019-01" db="EMBL/GenBank/DDBJ databases">
        <title>Coherence of Microcystis species and biogeography revealed through population genomics.</title>
        <authorList>
            <person name="Perez-Carrascal O.M."/>
            <person name="Terrat Y."/>
            <person name="Giani A."/>
            <person name="Fortin N."/>
            <person name="Tromas N."/>
            <person name="Shapiro B.J."/>
        </authorList>
    </citation>
    <scope>NUCLEOTIDE SEQUENCE [LARGE SCALE GENOMIC DNA]</scope>
    <source>
        <strain evidence="6">Mw_MB_S_20031200_S109D</strain>
    </source>
</reference>
<evidence type="ECO:0000259" key="4">
    <source>
        <dbReference type="PROSITE" id="PS01180"/>
    </source>
</evidence>
<dbReference type="NCBIfam" id="NF038128">
    <property type="entry name" value="choice_anch_J"/>
    <property type="match status" value="1"/>
</dbReference>
<keyword evidence="1 3" id="KW-0732">Signal</keyword>
<dbReference type="SUPFAM" id="SSF49854">
    <property type="entry name" value="Spermadhesin, CUB domain"/>
    <property type="match status" value="3"/>
</dbReference>
<feature type="domain" description="Fibronectin type-III" evidence="5">
    <location>
        <begin position="439"/>
        <end position="531"/>
    </location>
</feature>
<dbReference type="InterPro" id="IPR014755">
    <property type="entry name" value="Cu-Rt/internalin_Ig-like"/>
</dbReference>
<evidence type="ECO:0000256" key="3">
    <source>
        <dbReference type="SAM" id="SignalP"/>
    </source>
</evidence>
<dbReference type="Gene3D" id="2.60.40.1220">
    <property type="match status" value="5"/>
</dbReference>
<dbReference type="CDD" id="cd00063">
    <property type="entry name" value="FN3"/>
    <property type="match status" value="2"/>
</dbReference>
<feature type="chain" id="PRO_5021779915" evidence="3">
    <location>
        <begin position="22"/>
        <end position="2311"/>
    </location>
</feature>
<dbReference type="EMBL" id="SFAP01000084">
    <property type="protein sequence ID" value="TRV26316.1"/>
    <property type="molecule type" value="Genomic_DNA"/>
</dbReference>
<sequence length="2311" mass="238983">MKKITLLILFAFMHLTGYSQFPTPGVEGFENTTNPDVATNPSPWTLGTGATGNQWAVFDNGVGTTRRWTITTSVANVYAGTNSAFMNNENIGQGNTSEDYLATPKITVPANGELHFWTRSTLTGPQGTEYRVLVNTTPNVAGSQTNIASYTVTAASYTEATLSTTFNVYEEKVVDLSAYAGQQVYIAFMMRFTQPTTALGGDRWLIDSVSLVERCLVPTNLTATSITQTSALLGWTGTAPQYEVEVVPATGIPTGSGVTVSTNSYSATGLTPATPYVYYVRALCSQSNSAWVGPFNFTTATPGLTCNSAIAIPTLPYSTNDNTATYADTNDTNQGGSCGSTTNYMIGNEVYYSYTPTTTGAISITMTPGATNSGIFVYQGCANVGVNCVAGVANTGSGVRNIPSLNVTAGQTYIIVLSSSAATQSYSYSLIIQQLNCAQPDALTATNIGLNGATLSWGNPGGATSWEYVVQTSGSAIPSGSGTTVTTNTGTPVTGLNPDTAYQYWVRADCGNGTFSAWAGPYVFNTLVPPPVCGGTYTDGGGAAANYANNADQTVTICPQTVGDVVTVTFTSFNVEATNDGLYIFNGNSTAAPQIASANGAGAVPGGLAGAYWGTTNPGSFTSSSPDGCLTFRFRSNATTTAAGWVANVTCAAPPACPAPFSLTPTVVLGTSATFTWTAGSTETQWEIIAQPCGNAAPTATTVGTIVNSTTYQITGLNGLTCYDVYVRAICASPNLSTWTGPVSITTQIAPPACGGIFVDEGGLSANYNNNTNQTVTICPDVPTNIVTVTFTSFATEANWDGMYVFDGTSTSAPQIPSTNGPGNVPGGLAGSYWGTLTGANLPSFTSSAPGGCLTFQFISDGIINAAGWTANVVCQAPPACPSASALTVTGVTHNTAVFTWTSASTTPTSWNVIALPCGSPVPTATSTGFFTSNTTSYTFTTLVPNTCYDFYVQSVCPDGSTGWWIGPRSATTQIAPPACGGVFTDPAGPNANYVNGTDYTVTICPNSPNEVVTVTFTEFNTEANWDGLYVFDGNSINAPQIASTNGAGNVPGGLPGSFWGNLTGANLPGPFTASTVGGCLTFRFRSDISVNAPGWIANVTCEPAPPCPKPVALNAQQITQTSAQLYWTEQGSATQWEIFIVPLGGLPPTGSSIGILTTQMPYLLTNLPAGTAYTFYVRSICNALGETSNWSQPNTFGTLPVNDECSNATFAVVNQNLNCVQTTPGTLIGATQSNPVINCPPGVANDDVWYTFTATAPTHIVSFNNVTPAGTDLDYAIFTGTACGNFTQVNCNSADNLIPGTTYYIRIYSASAATQYVNFNLCIGTLPCAEAPAFCTGQTVTYANSTNVPSLGQIGCLFTSPNPAFFFLQVNQAGPLSYLISQVDNNGTPRDVDYVAWGPFTDLNTACIGVPANPMTGQIPALTPAQGCNGTLHACSYSAAPQEIMCIPNAQLCQVYVIMITNFSNQAGTVTFTQTNTTGGTTACFPYNVFQYDSTYYCQNGIDPTPILASGASAGTYTATPAGLVIDSLTGTIDLSASAPGAYVVTATTATTIGGTCDTIPFITTSRTVIITAPANATIAYSQPAFCNNDFTPQTVTVTGTSGGTYSATPSGLNINTITGTIIPGASLPGVYTVSYSIPAIGGCAAFATTTTVTINATPVIPFMANVVQCGDYTLPALTVGNYFTGPGGTGTQLNANDIISTSQTIYIYASSGTTPDCTSERSFTVTITQPVDPTFPVINSICQNATAPVLPTTSDNNIDGTWSPSVIDTSILGSTDYVFTPNSGECGNPLTVSILITTPLTPTFDPITVCQGQTAPALPSTSTNGVSGTWNPATIDTSTIGNFDYLFTPSSGNCAVAVTLTVSITAPTGTPTFTQIAPICQDLSAPALPTTSGEGISGTWSPSLISTTTVGTTTYTFTPNAGQCANIATMDITIFAPNITPTFTAIAPICQNGTAPTLPTTSNNGITGTWSGTVDTTTVGTQTINFTPDAGQCAVATSISVTINAPTTPTFNALAAVCQGSTAVTIPTTSTNGVTGTWSPATFTTGTAGTFTSTFTPDAGQCATGTTISITIHPTPDVLPILDVDACNSYTLPALTVGNYYTGQNGTGTQLSAGAVITATTTLYVYAQSGTTPNCTDQESFDITITPSPAFTIDGGCVGSVYVLEVIPSNFTSTNASYLWTNSSGATVGTGATLNVSGAGVYNVTVTIPNGTGFCTDTQSFTANDVTCSIPKGISPNGDGLNDNFDLTGMNVRQLSIYNRYGTKVYSKGNYTDQWYGQSNDDNELPDGTYYYVIERDGVSDKSGWVYIN</sequence>